<protein>
    <submittedName>
        <fullName evidence="1">Putative ovule protein</fullName>
    </submittedName>
</protein>
<feature type="non-terminal residue" evidence="1">
    <location>
        <position position="1"/>
    </location>
</feature>
<name>A0A0V0GVY1_SOLCH</name>
<accession>A0A0V0GVY1</accession>
<dbReference type="AlphaFoldDB" id="A0A0V0GVY1"/>
<reference evidence="1" key="1">
    <citation type="submission" date="2015-12" db="EMBL/GenBank/DDBJ databases">
        <title>Gene expression during late stages of embryo sac development: a critical building block for successful pollen-pistil interactions.</title>
        <authorList>
            <person name="Liu Y."/>
            <person name="Joly V."/>
            <person name="Sabar M."/>
            <person name="Matton D.P."/>
        </authorList>
    </citation>
    <scope>NUCLEOTIDE SEQUENCE</scope>
</reference>
<sequence length="66" mass="7256">QLVEAAPMSYNHLSHLLLRPTCTSVETIHSQPSHTVHILCTCLNHLNLVSRILSSIGTTPLLSRIS</sequence>
<evidence type="ECO:0000313" key="1">
    <source>
        <dbReference type="EMBL" id="JAP12074.1"/>
    </source>
</evidence>
<proteinExistence type="predicted"/>
<organism evidence="1">
    <name type="scientific">Solanum chacoense</name>
    <name type="common">Chaco potato</name>
    <dbReference type="NCBI Taxonomy" id="4108"/>
    <lineage>
        <taxon>Eukaryota</taxon>
        <taxon>Viridiplantae</taxon>
        <taxon>Streptophyta</taxon>
        <taxon>Embryophyta</taxon>
        <taxon>Tracheophyta</taxon>
        <taxon>Spermatophyta</taxon>
        <taxon>Magnoliopsida</taxon>
        <taxon>eudicotyledons</taxon>
        <taxon>Gunneridae</taxon>
        <taxon>Pentapetalae</taxon>
        <taxon>asterids</taxon>
        <taxon>lamiids</taxon>
        <taxon>Solanales</taxon>
        <taxon>Solanaceae</taxon>
        <taxon>Solanoideae</taxon>
        <taxon>Solaneae</taxon>
        <taxon>Solanum</taxon>
    </lineage>
</organism>
<dbReference type="EMBL" id="GEDG01030189">
    <property type="protein sequence ID" value="JAP12074.1"/>
    <property type="molecule type" value="Transcribed_RNA"/>
</dbReference>